<keyword evidence="2" id="KW-0479">Metal-binding</keyword>
<keyword evidence="2" id="KW-0515">Mutator protein</keyword>
<comment type="similarity">
    <text evidence="1 2">Belongs to the DNA polymerase type-Y family.</text>
</comment>
<dbReference type="GO" id="GO:0042276">
    <property type="term" value="P:error-prone translesion synthesis"/>
    <property type="evidence" value="ECO:0007669"/>
    <property type="project" value="TreeGrafter"/>
</dbReference>
<keyword evidence="2" id="KW-0234">DNA repair</keyword>
<dbReference type="InterPro" id="IPR043502">
    <property type="entry name" value="DNA/RNA_pol_sf"/>
</dbReference>
<dbReference type="PANTHER" id="PTHR11076:SF33">
    <property type="entry name" value="DNA POLYMERASE KAPPA"/>
    <property type="match status" value="1"/>
</dbReference>
<dbReference type="InterPro" id="IPR022880">
    <property type="entry name" value="DNApol_IV"/>
</dbReference>
<reference evidence="4" key="2">
    <citation type="submission" date="2021-04" db="EMBL/GenBank/DDBJ databases">
        <authorList>
            <person name="Gilroy R."/>
        </authorList>
    </citation>
    <scope>NUCLEOTIDE SEQUENCE</scope>
    <source>
        <strain evidence="4">CHK33-5263</strain>
    </source>
</reference>
<dbReference type="GO" id="GO:0006281">
    <property type="term" value="P:DNA repair"/>
    <property type="evidence" value="ECO:0007669"/>
    <property type="project" value="UniProtKB-UniRule"/>
</dbReference>
<feature type="binding site" evidence="2">
    <location>
        <position position="105"/>
    </location>
    <ligand>
        <name>Mg(2+)</name>
        <dbReference type="ChEBI" id="CHEBI:18420"/>
    </ligand>
</feature>
<dbReference type="Gene3D" id="3.30.70.270">
    <property type="match status" value="1"/>
</dbReference>
<organism evidence="4 5">
    <name type="scientific">Candidatus Gallimonas intestinigallinarum</name>
    <dbReference type="NCBI Taxonomy" id="2838604"/>
    <lineage>
        <taxon>Bacteria</taxon>
        <taxon>Bacillati</taxon>
        <taxon>Bacillota</taxon>
        <taxon>Clostridia</taxon>
        <taxon>Candidatus Gallimonas</taxon>
    </lineage>
</organism>
<keyword evidence="2" id="KW-0238">DNA-binding</keyword>
<comment type="subcellular location">
    <subcellularLocation>
        <location evidence="2">Cytoplasm</location>
    </subcellularLocation>
</comment>
<dbReference type="Pfam" id="PF11799">
    <property type="entry name" value="IMS_C"/>
    <property type="match status" value="1"/>
</dbReference>
<dbReference type="InterPro" id="IPR036775">
    <property type="entry name" value="DNA_pol_Y-fam_lit_finger_sf"/>
</dbReference>
<evidence type="ECO:0000256" key="2">
    <source>
        <dbReference type="HAMAP-Rule" id="MF_01113"/>
    </source>
</evidence>
<dbReference type="GO" id="GO:0003684">
    <property type="term" value="F:damaged DNA binding"/>
    <property type="evidence" value="ECO:0007669"/>
    <property type="project" value="InterPro"/>
</dbReference>
<comment type="function">
    <text evidence="2">Poorly processive, error-prone DNA polymerase involved in untargeted mutagenesis. Copies undamaged DNA at stalled replication forks, which arise in vivo from mismatched or misaligned primer ends. These misaligned primers can be extended by PolIV. Exhibits no 3'-5' exonuclease (proofreading) activity. May be involved in translesional synthesis, in conjunction with the beta clamp from PolIII.</text>
</comment>
<dbReference type="Pfam" id="PF00817">
    <property type="entry name" value="IMS"/>
    <property type="match status" value="1"/>
</dbReference>
<dbReference type="AlphaFoldDB" id="A0A9D2DWL9"/>
<evidence type="ECO:0000256" key="1">
    <source>
        <dbReference type="ARBA" id="ARBA00010945"/>
    </source>
</evidence>
<dbReference type="PANTHER" id="PTHR11076">
    <property type="entry name" value="DNA REPAIR POLYMERASE UMUC / TRANSFERASE FAMILY MEMBER"/>
    <property type="match status" value="1"/>
</dbReference>
<dbReference type="CDD" id="cd03586">
    <property type="entry name" value="PolY_Pol_IV_kappa"/>
    <property type="match status" value="1"/>
</dbReference>
<comment type="catalytic activity">
    <reaction evidence="2">
        <text>DNA(n) + a 2'-deoxyribonucleoside 5'-triphosphate = DNA(n+1) + diphosphate</text>
        <dbReference type="Rhea" id="RHEA:22508"/>
        <dbReference type="Rhea" id="RHEA-COMP:17339"/>
        <dbReference type="Rhea" id="RHEA-COMP:17340"/>
        <dbReference type="ChEBI" id="CHEBI:33019"/>
        <dbReference type="ChEBI" id="CHEBI:61560"/>
        <dbReference type="ChEBI" id="CHEBI:173112"/>
        <dbReference type="EC" id="2.7.7.7"/>
    </reaction>
</comment>
<feature type="active site" evidence="2">
    <location>
        <position position="106"/>
    </location>
</feature>
<keyword evidence="2" id="KW-0460">Magnesium</keyword>
<dbReference type="Gene3D" id="1.10.150.20">
    <property type="entry name" value="5' to 3' exonuclease, C-terminal subdomain"/>
    <property type="match status" value="1"/>
</dbReference>
<protein>
    <recommendedName>
        <fullName evidence="2">DNA polymerase IV</fullName>
        <shortName evidence="2">Pol IV</shortName>
        <ecNumber evidence="2">2.7.7.7</ecNumber>
    </recommendedName>
</protein>
<evidence type="ECO:0000313" key="4">
    <source>
        <dbReference type="EMBL" id="HIZ24445.1"/>
    </source>
</evidence>
<dbReference type="NCBIfam" id="NF002677">
    <property type="entry name" value="PRK02406.1"/>
    <property type="match status" value="1"/>
</dbReference>
<comment type="cofactor">
    <cofactor evidence="2">
        <name>Mg(2+)</name>
        <dbReference type="ChEBI" id="CHEBI:18420"/>
    </cofactor>
    <text evidence="2">Binds 2 magnesium ions per subunit.</text>
</comment>
<comment type="caution">
    <text evidence="4">The sequence shown here is derived from an EMBL/GenBank/DDBJ whole genome shotgun (WGS) entry which is preliminary data.</text>
</comment>
<comment type="subunit">
    <text evidence="2">Monomer.</text>
</comment>
<dbReference type="InterPro" id="IPR043128">
    <property type="entry name" value="Rev_trsase/Diguanyl_cyclase"/>
</dbReference>
<dbReference type="InterPro" id="IPR017961">
    <property type="entry name" value="DNA_pol_Y-fam_little_finger"/>
</dbReference>
<keyword evidence="2" id="KW-0227">DNA damage</keyword>
<dbReference type="SUPFAM" id="SSF56672">
    <property type="entry name" value="DNA/RNA polymerases"/>
    <property type="match status" value="1"/>
</dbReference>
<dbReference type="Gene3D" id="3.40.1170.60">
    <property type="match status" value="1"/>
</dbReference>
<dbReference type="GO" id="GO:0009432">
    <property type="term" value="P:SOS response"/>
    <property type="evidence" value="ECO:0007669"/>
    <property type="project" value="TreeGrafter"/>
</dbReference>
<dbReference type="EMBL" id="DXBS01000060">
    <property type="protein sequence ID" value="HIZ24445.1"/>
    <property type="molecule type" value="Genomic_DNA"/>
</dbReference>
<dbReference type="GO" id="GO:0006261">
    <property type="term" value="P:DNA-templated DNA replication"/>
    <property type="evidence" value="ECO:0007669"/>
    <property type="project" value="UniProtKB-UniRule"/>
</dbReference>
<dbReference type="Gene3D" id="3.30.1490.100">
    <property type="entry name" value="DNA polymerase, Y-family, little finger domain"/>
    <property type="match status" value="1"/>
</dbReference>
<keyword evidence="2" id="KW-0239">DNA-directed DNA polymerase</keyword>
<keyword evidence="2" id="KW-0963">Cytoplasm</keyword>
<feature type="domain" description="UmuC" evidence="3">
    <location>
        <begin position="5"/>
        <end position="187"/>
    </location>
</feature>
<evidence type="ECO:0000259" key="3">
    <source>
        <dbReference type="PROSITE" id="PS50173"/>
    </source>
</evidence>
<dbReference type="InterPro" id="IPR001126">
    <property type="entry name" value="UmuC"/>
</dbReference>
<proteinExistence type="inferred from homology"/>
<keyword evidence="2 4" id="KW-0808">Transferase</keyword>
<feature type="site" description="Substrate discrimination" evidence="2">
    <location>
        <position position="14"/>
    </location>
</feature>
<evidence type="ECO:0000313" key="5">
    <source>
        <dbReference type="Proteomes" id="UP000824044"/>
    </source>
</evidence>
<feature type="binding site" evidence="2">
    <location>
        <position position="9"/>
    </location>
    <ligand>
        <name>Mg(2+)</name>
        <dbReference type="ChEBI" id="CHEBI:18420"/>
    </ligand>
</feature>
<gene>
    <name evidence="2 4" type="primary">dinB</name>
    <name evidence="4" type="ORF">H9812_03090</name>
</gene>
<reference evidence="4" key="1">
    <citation type="journal article" date="2021" name="PeerJ">
        <title>Extensive microbial diversity within the chicken gut microbiome revealed by metagenomics and culture.</title>
        <authorList>
            <person name="Gilroy R."/>
            <person name="Ravi A."/>
            <person name="Getino M."/>
            <person name="Pursley I."/>
            <person name="Horton D.L."/>
            <person name="Alikhan N.F."/>
            <person name="Baker D."/>
            <person name="Gharbi K."/>
            <person name="Hall N."/>
            <person name="Watson M."/>
            <person name="Adriaenssens E.M."/>
            <person name="Foster-Nyarko E."/>
            <person name="Jarju S."/>
            <person name="Secka A."/>
            <person name="Antonio M."/>
            <person name="Oren A."/>
            <person name="Chaudhuri R.R."/>
            <person name="La Ragione R."/>
            <person name="Hildebrand F."/>
            <person name="Pallen M.J."/>
        </authorList>
    </citation>
    <scope>NUCLEOTIDE SEQUENCE</scope>
    <source>
        <strain evidence="4">CHK33-5263</strain>
    </source>
</reference>
<dbReference type="Proteomes" id="UP000824044">
    <property type="component" value="Unassembled WGS sequence"/>
</dbReference>
<name>A0A9D2DWL9_9FIRM</name>
<dbReference type="HAMAP" id="MF_01113">
    <property type="entry name" value="DNApol_IV"/>
    <property type="match status" value="1"/>
</dbReference>
<dbReference type="SUPFAM" id="SSF100879">
    <property type="entry name" value="Lesion bypass DNA polymerase (Y-family), little finger domain"/>
    <property type="match status" value="1"/>
</dbReference>
<dbReference type="GO" id="GO:0003887">
    <property type="term" value="F:DNA-directed DNA polymerase activity"/>
    <property type="evidence" value="ECO:0007669"/>
    <property type="project" value="UniProtKB-UniRule"/>
</dbReference>
<dbReference type="EC" id="2.7.7.7" evidence="2"/>
<keyword evidence="2" id="KW-0235">DNA replication</keyword>
<dbReference type="InterPro" id="IPR050116">
    <property type="entry name" value="DNA_polymerase-Y"/>
</dbReference>
<dbReference type="PROSITE" id="PS50173">
    <property type="entry name" value="UMUC"/>
    <property type="match status" value="1"/>
</dbReference>
<dbReference type="GO" id="GO:0000287">
    <property type="term" value="F:magnesium ion binding"/>
    <property type="evidence" value="ECO:0007669"/>
    <property type="project" value="UniProtKB-UniRule"/>
</dbReference>
<sequence>MKRCILHSDLNNFYASVECLRRPELRDVPVAVCGSFEDRHGVVLAKNMLAKAQGVRTGEAFWQARKKCPDLVSVPADFPTYVRISRAVRAIYARYTDQIEPYGIDECWLDVTGSRYLFGEGEQIAHTIREAVKREIGVTVSVGVSWNKIFAKLASDLKKPDAVTVIDEKNYQTLAWTLPAADLLYVGKATAKRLAVLGIATIGDLARADVSMLIAELGKWGSVLHAYANGWDDAPVAIEGTQREIKSIGNSLTSYRDLTTEEDVRMLLYMLAESVAARVAQKGVGRAQTVKVSIVDNQLRRFGKQGRPPVPTRSAQGIADFAFELFRSLYSWRHPVRALGVAVCDFVGNAEQLTLFEEDAREKKSERLDAAVNAMREKYGSNALKRATVLRDAHFSEMDIKGEHIIRPAGSEEE</sequence>
<accession>A0A9D2DWL9</accession>
<keyword evidence="2 4" id="KW-0548">Nucleotidyltransferase</keyword>
<dbReference type="GO" id="GO:0005829">
    <property type="term" value="C:cytosol"/>
    <property type="evidence" value="ECO:0007669"/>
    <property type="project" value="TreeGrafter"/>
</dbReference>